<dbReference type="Proteomes" id="UP000199687">
    <property type="component" value="Unassembled WGS sequence"/>
</dbReference>
<evidence type="ECO:0000313" key="2">
    <source>
        <dbReference type="Proteomes" id="UP000199687"/>
    </source>
</evidence>
<reference evidence="1 2" key="1">
    <citation type="submission" date="2016-10" db="EMBL/GenBank/DDBJ databases">
        <authorList>
            <person name="de Groot N.N."/>
        </authorList>
    </citation>
    <scope>NUCLEOTIDE SEQUENCE [LARGE SCALE GENOMIC DNA]</scope>
    <source>
        <strain evidence="1 2">CGMCC 1.7727</strain>
    </source>
</reference>
<dbReference type="EMBL" id="FOGL01000021">
    <property type="protein sequence ID" value="SES16403.1"/>
    <property type="molecule type" value="Genomic_DNA"/>
</dbReference>
<dbReference type="AlphaFoldDB" id="A0A1H9V550"/>
<evidence type="ECO:0000313" key="1">
    <source>
        <dbReference type="EMBL" id="SES16403.1"/>
    </source>
</evidence>
<protein>
    <submittedName>
        <fullName evidence="1">Uncharacterized protein</fullName>
    </submittedName>
</protein>
<dbReference type="OrthoDB" id="9832037at2"/>
<name>A0A1H9V550_9BACI</name>
<organism evidence="1 2">
    <name type="scientific">Gracilibacillus ureilyticus</name>
    <dbReference type="NCBI Taxonomy" id="531814"/>
    <lineage>
        <taxon>Bacteria</taxon>
        <taxon>Bacillati</taxon>
        <taxon>Bacillota</taxon>
        <taxon>Bacilli</taxon>
        <taxon>Bacillales</taxon>
        <taxon>Bacillaceae</taxon>
        <taxon>Gracilibacillus</taxon>
    </lineage>
</organism>
<gene>
    <name evidence="1" type="ORF">SAMN04487944_12134</name>
</gene>
<sequence>MKQEMIAFANDVKEIFDEYIQFAFQMTSNGVFKEQDLTGVIEVKPNKKSESIEVILRSLYGGIIKGETRFFGQSYREQEVDGAVDEILFSIPFSDYYHIDHWQPVLIEDIEKYITNLTINVPIVTDKDISSFEPKKVYQARYIG</sequence>
<proteinExistence type="predicted"/>
<dbReference type="RefSeq" id="WP_089743356.1">
    <property type="nucleotide sequence ID" value="NZ_FOGL01000021.1"/>
</dbReference>
<accession>A0A1H9V550</accession>
<dbReference type="STRING" id="531814.SAMN04487944_12134"/>
<keyword evidence="2" id="KW-1185">Reference proteome</keyword>